<evidence type="ECO:0000313" key="2">
    <source>
        <dbReference type="EMBL" id="MQY14702.1"/>
    </source>
</evidence>
<comment type="caution">
    <text evidence="2">The sequence shown here is derived from an EMBL/GenBank/DDBJ whole genome shotgun (WGS) entry which is preliminary data.</text>
</comment>
<sequence length="317" mass="31068">MGGGLAQGEDGGDAGVAAVEDLGPLVAGAGAEGVGDQGAQFVPAGEIRLAGSLVLQAHEADELGVEPRLQRADRHVAAVGGLVHVVERGAAVEQVGAAAVLPVSGAEHGVDHRREMRGAVHDGGVHGLALAGRAGVVEGGEDADDEVEGAPGVVAEEVGGDRGRAAGGADHAEGAGDGDVADVVAGGGREGAVLAPAGHPPVHQPGVAGAAVVGADAQPLGDAGAVALDQDVGPLHEVEDGGLPVRVLEVEEDGSLVAVGQVVLRGDAQPRPAGTVDAYDVGPEVGEEHRGEGTGSDSGELHHPDTVQRTCARHRTP</sequence>
<dbReference type="AlphaFoldDB" id="A0A7K0CNU8"/>
<gene>
    <name evidence="2" type="ORF">SRB5_48780</name>
</gene>
<evidence type="ECO:0000256" key="1">
    <source>
        <dbReference type="SAM" id="MobiDB-lite"/>
    </source>
</evidence>
<protein>
    <submittedName>
        <fullName evidence="2">Uncharacterized protein</fullName>
    </submittedName>
</protein>
<dbReference type="EMBL" id="WEGJ01000024">
    <property type="protein sequence ID" value="MQY14702.1"/>
    <property type="molecule type" value="Genomic_DNA"/>
</dbReference>
<accession>A0A7K0CNU8</accession>
<evidence type="ECO:0000313" key="3">
    <source>
        <dbReference type="Proteomes" id="UP000466345"/>
    </source>
</evidence>
<feature type="region of interest" description="Disordered" evidence="1">
    <location>
        <begin position="157"/>
        <end position="179"/>
    </location>
</feature>
<feature type="region of interest" description="Disordered" evidence="1">
    <location>
        <begin position="271"/>
        <end position="317"/>
    </location>
</feature>
<dbReference type="Proteomes" id="UP000466345">
    <property type="component" value="Unassembled WGS sequence"/>
</dbReference>
<proteinExistence type="predicted"/>
<reference evidence="2 3" key="1">
    <citation type="submission" date="2019-10" db="EMBL/GenBank/DDBJ databases">
        <title>Streptomyces smaragdinus sp. nov. and Streptomyces fabii sp. nov., isolated from the gut of fungus growing-termite Macrotermes natalensis.</title>
        <authorList>
            <person name="Schwitalla J."/>
            <person name="Benndorf R."/>
            <person name="Martin K."/>
            <person name="De Beer W."/>
            <person name="Kaster A.-K."/>
            <person name="Vollmers J."/>
            <person name="Poulsen M."/>
            <person name="Beemelmanns C."/>
        </authorList>
    </citation>
    <scope>NUCLEOTIDE SEQUENCE [LARGE SCALE GENOMIC DNA]</scope>
    <source>
        <strain evidence="2 3">RB5</strain>
    </source>
</reference>
<feature type="compositionally biased region" description="Basic and acidic residues" evidence="1">
    <location>
        <begin position="159"/>
        <end position="174"/>
    </location>
</feature>
<name>A0A7K0CNU8_9ACTN</name>
<organism evidence="2 3">
    <name type="scientific">Streptomyces smaragdinus</name>
    <dbReference type="NCBI Taxonomy" id="2585196"/>
    <lineage>
        <taxon>Bacteria</taxon>
        <taxon>Bacillati</taxon>
        <taxon>Actinomycetota</taxon>
        <taxon>Actinomycetes</taxon>
        <taxon>Kitasatosporales</taxon>
        <taxon>Streptomycetaceae</taxon>
        <taxon>Streptomyces</taxon>
    </lineage>
</organism>
<keyword evidence="3" id="KW-1185">Reference proteome</keyword>